<dbReference type="EMBL" id="JAOWLB010000009">
    <property type="protein sequence ID" value="MCV2889456.1"/>
    <property type="molecule type" value="Genomic_DNA"/>
</dbReference>
<accession>A0ABT3AMX4</accession>
<sequence length="292" mass="31962">MKVKQTLTLAACVITMTTAVFAQDGSTYGTPTTEHESSSADDLAKELSNPNTPLSSLVFKQTYTAFDGTLPGAGDQSSVSTLFQPVFPFPLQEGGSTNLFVRPAFAYVTRQPVFNTVTGQFEKKSGWADIGFDVAIGKTYESGLVTIAGIQGTIPTNSDVSGGQWRLGPEALIARIYKKGYWAIFPSHQWDVGGRNYDYSTTQLEIFGGFYLPNAWTIYTDSKLSYDWVNDQATIPINLSVSKVTKISNLPVKFSAGVDYYAKSNDAFGQDWSINFSISPVVKNFIYSWIQG</sequence>
<feature type="chain" id="PRO_5046154681" description="Transporter" evidence="2">
    <location>
        <begin position="23"/>
        <end position="292"/>
    </location>
</feature>
<feature type="compositionally biased region" description="Basic and acidic residues" evidence="1">
    <location>
        <begin position="33"/>
        <end position="44"/>
    </location>
</feature>
<feature type="signal peptide" evidence="2">
    <location>
        <begin position="1"/>
        <end position="22"/>
    </location>
</feature>
<proteinExistence type="predicted"/>
<comment type="caution">
    <text evidence="3">The sequence shown here is derived from an EMBL/GenBank/DDBJ whole genome shotgun (WGS) entry which is preliminary data.</text>
</comment>
<keyword evidence="2" id="KW-0732">Signal</keyword>
<name>A0ABT3AMX4_9RHOB</name>
<feature type="region of interest" description="Disordered" evidence="1">
    <location>
        <begin position="25"/>
        <end position="44"/>
    </location>
</feature>
<dbReference type="RefSeq" id="WP_263829198.1">
    <property type="nucleotide sequence ID" value="NZ_JAOWLB010000009.1"/>
</dbReference>
<organism evidence="3 4">
    <name type="scientific">Ruegeria aquimaris</name>
    <dbReference type="NCBI Taxonomy" id="2984333"/>
    <lineage>
        <taxon>Bacteria</taxon>
        <taxon>Pseudomonadati</taxon>
        <taxon>Pseudomonadota</taxon>
        <taxon>Alphaproteobacteria</taxon>
        <taxon>Rhodobacterales</taxon>
        <taxon>Roseobacteraceae</taxon>
        <taxon>Ruegeria</taxon>
    </lineage>
</organism>
<evidence type="ECO:0000256" key="1">
    <source>
        <dbReference type="SAM" id="MobiDB-lite"/>
    </source>
</evidence>
<evidence type="ECO:0000256" key="2">
    <source>
        <dbReference type="SAM" id="SignalP"/>
    </source>
</evidence>
<dbReference type="Proteomes" id="UP001320899">
    <property type="component" value="Unassembled WGS sequence"/>
</dbReference>
<evidence type="ECO:0000313" key="3">
    <source>
        <dbReference type="EMBL" id="MCV2889456.1"/>
    </source>
</evidence>
<reference evidence="3 4" key="1">
    <citation type="submission" date="2022-10" db="EMBL/GenBank/DDBJ databases">
        <title>Ruegeria sp. nov., isolated from ocean surface sediments.</title>
        <authorList>
            <person name="He W."/>
            <person name="Xue H.-P."/>
            <person name="Zhang D.-F."/>
        </authorList>
    </citation>
    <scope>NUCLEOTIDE SEQUENCE [LARGE SCALE GENOMIC DNA]</scope>
    <source>
        <strain evidence="3 4">XHP0148</strain>
    </source>
</reference>
<evidence type="ECO:0000313" key="4">
    <source>
        <dbReference type="Proteomes" id="UP001320899"/>
    </source>
</evidence>
<evidence type="ECO:0008006" key="5">
    <source>
        <dbReference type="Google" id="ProtNLM"/>
    </source>
</evidence>
<protein>
    <recommendedName>
        <fullName evidence="5">Transporter</fullName>
    </recommendedName>
</protein>
<gene>
    <name evidence="3" type="ORF">OE747_13995</name>
</gene>
<keyword evidence="4" id="KW-1185">Reference proteome</keyword>